<gene>
    <name evidence="2" type="ORF">ACFSJ0_14085</name>
</gene>
<dbReference type="InterPro" id="IPR020843">
    <property type="entry name" value="ER"/>
</dbReference>
<dbReference type="PANTHER" id="PTHR11695:SF294">
    <property type="entry name" value="RETICULON-4-INTERACTING PROTEIN 1, MITOCHONDRIAL"/>
    <property type="match status" value="1"/>
</dbReference>
<evidence type="ECO:0000259" key="1">
    <source>
        <dbReference type="SMART" id="SM00829"/>
    </source>
</evidence>
<name>A0ABW4G5X9_9ACTN</name>
<dbReference type="PANTHER" id="PTHR11695">
    <property type="entry name" value="ALCOHOL DEHYDROGENASE RELATED"/>
    <property type="match status" value="1"/>
</dbReference>
<dbReference type="Proteomes" id="UP001597097">
    <property type="component" value="Unassembled WGS sequence"/>
</dbReference>
<evidence type="ECO:0000313" key="3">
    <source>
        <dbReference type="Proteomes" id="UP001597097"/>
    </source>
</evidence>
<evidence type="ECO:0000313" key="2">
    <source>
        <dbReference type="EMBL" id="MFD1538178.1"/>
    </source>
</evidence>
<dbReference type="EMBL" id="JBHUCM010000013">
    <property type="protein sequence ID" value="MFD1538178.1"/>
    <property type="molecule type" value="Genomic_DNA"/>
</dbReference>
<dbReference type="Pfam" id="PF08240">
    <property type="entry name" value="ADH_N"/>
    <property type="match status" value="1"/>
</dbReference>
<dbReference type="CDD" id="cd08267">
    <property type="entry name" value="MDR1"/>
    <property type="match status" value="1"/>
</dbReference>
<sequence length="333" mass="34508">MKAIAQDVYGSADVLQLREVAQPSIGADQVLVQVRAAGVDPGVWICMTGRPYGARVAFGLTKPRVAVRGRALAGVVTAVGSGVRRFQPGDEVYGTSSGGTFAEYTATASGRLALKPPRLSFEQAAAVPISGVTALECVRDGGRVRAGQKVMVIGAAGGIGSFAVQIAKASGAKVTGVCGADKMDLVRSLGADEVIDYTREEVDRAGPSHDVIIDIAGCRPLSLLRRALTPRGTLVLAGGGHDAGGLLGGYTRQLRAPLVSMFTSQHLRGLASRERAQELEELAQLIESGAVTPVVGRTYPLADAADAIRHLAEGHPTGKIVITVDAEEAPRTP</sequence>
<organism evidence="2 3">
    <name type="scientific">Nonomuraea guangzhouensis</name>
    <dbReference type="NCBI Taxonomy" id="1291555"/>
    <lineage>
        <taxon>Bacteria</taxon>
        <taxon>Bacillati</taxon>
        <taxon>Actinomycetota</taxon>
        <taxon>Actinomycetes</taxon>
        <taxon>Streptosporangiales</taxon>
        <taxon>Streptosporangiaceae</taxon>
        <taxon>Nonomuraea</taxon>
    </lineage>
</organism>
<dbReference type="InterPro" id="IPR013154">
    <property type="entry name" value="ADH-like_N"/>
</dbReference>
<dbReference type="InterPro" id="IPR050700">
    <property type="entry name" value="YIM1/Zinc_Alcohol_DH_Fams"/>
</dbReference>
<comment type="caution">
    <text evidence="2">The sequence shown here is derived from an EMBL/GenBank/DDBJ whole genome shotgun (WGS) entry which is preliminary data.</text>
</comment>
<proteinExistence type="predicted"/>
<keyword evidence="3" id="KW-1185">Reference proteome</keyword>
<protein>
    <submittedName>
        <fullName evidence="2">NAD(P)-dependent alcohol dehydrogenase</fullName>
    </submittedName>
</protein>
<feature type="domain" description="Enoyl reductase (ER)" evidence="1">
    <location>
        <begin position="10"/>
        <end position="322"/>
    </location>
</feature>
<dbReference type="RefSeq" id="WP_219533196.1">
    <property type="nucleotide sequence ID" value="NZ_JAHKRM010000017.1"/>
</dbReference>
<dbReference type="SMART" id="SM00829">
    <property type="entry name" value="PKS_ER"/>
    <property type="match status" value="1"/>
</dbReference>
<reference evidence="3" key="1">
    <citation type="journal article" date="2019" name="Int. J. Syst. Evol. Microbiol.">
        <title>The Global Catalogue of Microorganisms (GCM) 10K type strain sequencing project: providing services to taxonomists for standard genome sequencing and annotation.</title>
        <authorList>
            <consortium name="The Broad Institute Genomics Platform"/>
            <consortium name="The Broad Institute Genome Sequencing Center for Infectious Disease"/>
            <person name="Wu L."/>
            <person name="Ma J."/>
        </authorList>
    </citation>
    <scope>NUCLEOTIDE SEQUENCE [LARGE SCALE GENOMIC DNA]</scope>
    <source>
        <strain evidence="3">CGMCC 1.15399</strain>
    </source>
</reference>
<accession>A0ABW4G5X9</accession>
<dbReference type="Pfam" id="PF13602">
    <property type="entry name" value="ADH_zinc_N_2"/>
    <property type="match status" value="1"/>
</dbReference>